<keyword evidence="1" id="KW-0175">Coiled coil</keyword>
<reference evidence="2 5" key="1">
    <citation type="submission" date="2016-11" db="EMBL/GenBank/DDBJ databases">
        <title>Whole genomes of Flavobacteriaceae.</title>
        <authorList>
            <person name="Stine C."/>
            <person name="Li C."/>
            <person name="Tadesse D."/>
        </authorList>
    </citation>
    <scope>NUCLEOTIDE SEQUENCE [LARGE SCALE GENOMIC DNA]</scope>
    <source>
        <strain evidence="2 5">ATCC 19366</strain>
    </source>
</reference>
<evidence type="ECO:0000256" key="1">
    <source>
        <dbReference type="SAM" id="Coils"/>
    </source>
</evidence>
<gene>
    <name evidence="2" type="ORF">B0A72_15815</name>
    <name evidence="3" type="ORF">SAMN05444387_2498</name>
</gene>
<sequence length="207" mass="24207">MKLVKEKYFQAIEKAFNNAEELIEEAEILAKHNKNARAYTLFQFSIEEIGKAFLAFQFVLNGNIEDIEETRKFFKDFRSHTVKTKTSQGIDFMFALQIEKSSYSKKLIEEFIFDRVDVAVSNDYKNYSLYTSYKDGEFYKPSEIITIDMLDKISKDAKSRLQVGKPFIKLGIDNYDILFETRGSLDEEEASIQTQKRIDELLNSKFD</sequence>
<evidence type="ECO:0000313" key="3">
    <source>
        <dbReference type="EMBL" id="SHM44068.1"/>
    </source>
</evidence>
<organism evidence="2 5">
    <name type="scientific">Flavobacterium pectinovorum</name>
    <dbReference type="NCBI Taxonomy" id="29533"/>
    <lineage>
        <taxon>Bacteria</taxon>
        <taxon>Pseudomonadati</taxon>
        <taxon>Bacteroidota</taxon>
        <taxon>Flavobacteriia</taxon>
        <taxon>Flavobacteriales</taxon>
        <taxon>Flavobacteriaceae</taxon>
        <taxon>Flavobacterium</taxon>
    </lineage>
</organism>
<proteinExistence type="predicted"/>
<dbReference type="AlphaFoldDB" id="A0AB36NYS9"/>
<dbReference type="EMBL" id="MUHB01000015">
    <property type="protein sequence ID" value="OXB03225.1"/>
    <property type="molecule type" value="Genomic_DNA"/>
</dbReference>
<evidence type="ECO:0000313" key="2">
    <source>
        <dbReference type="EMBL" id="OXB03225.1"/>
    </source>
</evidence>
<name>A0AB36NYS9_9FLAO</name>
<dbReference type="EMBL" id="FRBX01000003">
    <property type="protein sequence ID" value="SHM44068.1"/>
    <property type="molecule type" value="Genomic_DNA"/>
</dbReference>
<dbReference type="Proteomes" id="UP000198431">
    <property type="component" value="Unassembled WGS sequence"/>
</dbReference>
<accession>A0AB36NYS9</accession>
<keyword evidence="4" id="KW-1185">Reference proteome</keyword>
<evidence type="ECO:0000313" key="4">
    <source>
        <dbReference type="Proteomes" id="UP000184216"/>
    </source>
</evidence>
<dbReference type="NCBIfam" id="TIGR04498">
    <property type="entry name" value="AbiV_defense"/>
    <property type="match status" value="1"/>
</dbReference>
<dbReference type="Proteomes" id="UP000184216">
    <property type="component" value="Unassembled WGS sequence"/>
</dbReference>
<feature type="coiled-coil region" evidence="1">
    <location>
        <begin position="5"/>
        <end position="36"/>
    </location>
</feature>
<dbReference type="RefSeq" id="WP_073395267.1">
    <property type="nucleotide sequence ID" value="NZ_FRBX01000003.1"/>
</dbReference>
<protein>
    <submittedName>
        <fullName evidence="3">Abortive infection protein, AbiV family</fullName>
    </submittedName>
</protein>
<evidence type="ECO:0000313" key="5">
    <source>
        <dbReference type="Proteomes" id="UP000198431"/>
    </source>
</evidence>
<dbReference type="InterPro" id="IPR030987">
    <property type="entry name" value="AbiV"/>
</dbReference>
<dbReference type="Pfam" id="PF18728">
    <property type="entry name" value="HEPN_AbiV"/>
    <property type="match status" value="1"/>
</dbReference>
<comment type="caution">
    <text evidence="2">The sequence shown here is derived from an EMBL/GenBank/DDBJ whole genome shotgun (WGS) entry which is preliminary data.</text>
</comment>
<reference evidence="3 4" key="2">
    <citation type="submission" date="2016-11" db="EMBL/GenBank/DDBJ databases">
        <authorList>
            <person name="Varghese N."/>
            <person name="Submissions S."/>
        </authorList>
    </citation>
    <scope>NUCLEOTIDE SEQUENCE [LARGE SCALE GENOMIC DNA]</scope>
    <source>
        <strain evidence="3 4">DSM 6368</strain>
    </source>
</reference>